<organism evidence="3 4">
    <name type="scientific">Tanacetum coccineum</name>
    <dbReference type="NCBI Taxonomy" id="301880"/>
    <lineage>
        <taxon>Eukaryota</taxon>
        <taxon>Viridiplantae</taxon>
        <taxon>Streptophyta</taxon>
        <taxon>Embryophyta</taxon>
        <taxon>Tracheophyta</taxon>
        <taxon>Spermatophyta</taxon>
        <taxon>Magnoliopsida</taxon>
        <taxon>eudicotyledons</taxon>
        <taxon>Gunneridae</taxon>
        <taxon>Pentapetalae</taxon>
        <taxon>asterids</taxon>
        <taxon>campanulids</taxon>
        <taxon>Asterales</taxon>
        <taxon>Asteraceae</taxon>
        <taxon>Asteroideae</taxon>
        <taxon>Anthemideae</taxon>
        <taxon>Anthemidinae</taxon>
        <taxon>Tanacetum</taxon>
    </lineage>
</organism>
<accession>A0ABQ4XP44</accession>
<dbReference type="EMBL" id="BQNB010009691">
    <property type="protein sequence ID" value="GJS67049.1"/>
    <property type="molecule type" value="Genomic_DNA"/>
</dbReference>
<proteinExistence type="predicted"/>
<feature type="region of interest" description="Disordered" evidence="1">
    <location>
        <begin position="111"/>
        <end position="138"/>
    </location>
</feature>
<evidence type="ECO:0000256" key="1">
    <source>
        <dbReference type="SAM" id="MobiDB-lite"/>
    </source>
</evidence>
<protein>
    <recommendedName>
        <fullName evidence="2">Retrovirus-related Pol polyprotein from transposon TNT 1-94-like beta-barrel domain-containing protein</fullName>
    </recommendedName>
</protein>
<feature type="compositionally biased region" description="Basic and acidic residues" evidence="1">
    <location>
        <begin position="121"/>
        <end position="131"/>
    </location>
</feature>
<sequence>MAPATHDQNHLPPNLPTSHGGNYTLAILLNPIHLRDEDKGLMVEIIGLDSSVNESEEDNNQVNARYKAGKGYHAVLPPYTGNYMPPRPDMSFTGLDDYVFKSTVSETITSVHETETSASKTSKERMEEPKTVRSSAPLIEEQAENLRKSQNSRVDKRNWNGIMTQKLGDGFEFKKKACFVYESPNHLIKDCNFYENKMVGKSVLNNEGKVTGQREIRPQSSPRAATSISIVRPVNTAAPKPKLKNELPTTYSYFKAHSPIRRAFNQKSVAKPNNFNEKVNTAWVNNVTTTGPKAVVSAAKGNGENAGNSQHALKDHGIVDSGCSRHMTGNKAYLSNYQEVDGGFVAFGGSSKGGKFEGKADEGFLVGYSVNRSGLEWLFDIDSLTKSMNYELVTARNQTNGDAVKEIKIPNINNASPIPNDPNMTTLEDTGIFDGAYDDEDEGAEANLNNLETTKQSFLSNN</sequence>
<reference evidence="3" key="1">
    <citation type="journal article" date="2022" name="Int. J. Mol. Sci.">
        <title>Draft Genome of Tanacetum Coccineum: Genomic Comparison of Closely Related Tanacetum-Family Plants.</title>
        <authorList>
            <person name="Yamashiro T."/>
            <person name="Shiraishi A."/>
            <person name="Nakayama K."/>
            <person name="Satake H."/>
        </authorList>
    </citation>
    <scope>NUCLEOTIDE SEQUENCE</scope>
</reference>
<dbReference type="InterPro" id="IPR054722">
    <property type="entry name" value="PolX-like_BBD"/>
</dbReference>
<comment type="caution">
    <text evidence="3">The sequence shown here is derived from an EMBL/GenBank/DDBJ whole genome shotgun (WGS) entry which is preliminary data.</text>
</comment>
<feature type="domain" description="Retrovirus-related Pol polyprotein from transposon TNT 1-94-like beta-barrel" evidence="2">
    <location>
        <begin position="318"/>
        <end position="351"/>
    </location>
</feature>
<reference evidence="3" key="2">
    <citation type="submission" date="2022-01" db="EMBL/GenBank/DDBJ databases">
        <authorList>
            <person name="Yamashiro T."/>
            <person name="Shiraishi A."/>
            <person name="Satake H."/>
            <person name="Nakayama K."/>
        </authorList>
    </citation>
    <scope>NUCLEOTIDE SEQUENCE</scope>
</reference>
<name>A0ABQ4XP44_9ASTR</name>
<dbReference type="Pfam" id="PF22936">
    <property type="entry name" value="Pol_BBD"/>
    <property type="match status" value="1"/>
</dbReference>
<evidence type="ECO:0000259" key="2">
    <source>
        <dbReference type="Pfam" id="PF22936"/>
    </source>
</evidence>
<evidence type="ECO:0000313" key="3">
    <source>
        <dbReference type="EMBL" id="GJS67049.1"/>
    </source>
</evidence>
<evidence type="ECO:0000313" key="4">
    <source>
        <dbReference type="Proteomes" id="UP001151760"/>
    </source>
</evidence>
<keyword evidence="4" id="KW-1185">Reference proteome</keyword>
<dbReference type="Proteomes" id="UP001151760">
    <property type="component" value="Unassembled WGS sequence"/>
</dbReference>
<gene>
    <name evidence="3" type="ORF">Tco_0681613</name>
</gene>
<feature type="compositionally biased region" description="Polar residues" evidence="1">
    <location>
        <begin position="111"/>
        <end position="120"/>
    </location>
</feature>